<dbReference type="GO" id="GO:0032259">
    <property type="term" value="P:methylation"/>
    <property type="evidence" value="ECO:0007669"/>
    <property type="project" value="UniProtKB-KW"/>
</dbReference>
<dbReference type="EMBL" id="CP118246">
    <property type="protein sequence ID" value="WDR04352.1"/>
    <property type="molecule type" value="Genomic_DNA"/>
</dbReference>
<dbReference type="SUPFAM" id="SSF53335">
    <property type="entry name" value="S-adenosyl-L-methionine-dependent methyltransferases"/>
    <property type="match status" value="1"/>
</dbReference>
<gene>
    <name evidence="1" type="ORF">PSQ19_17230</name>
</gene>
<dbReference type="Gene3D" id="3.40.50.150">
    <property type="entry name" value="Vaccinia Virus protein VP39"/>
    <property type="match status" value="1"/>
</dbReference>
<name>A0ABY7YT22_9HYPH</name>
<sequence length="253" mass="27897">MRVSLSETLLRGLSNGKKKMATTARWAIEALPFIWGAQSTPNNGNGVPNELPFVLSYDKMTGRVIQTPSSVVADCLANVYELGSILGSNVDEIGAGRQYADDFLEFISEWVQKTPECSRQSLLEIGCGNGYMLDRLRGSFTSVIGIEPGPQGQSGAERYGIEVIKDFFPSPQLHGLKFSAIVLMSVFEHVDDPVALAAMLGDYLEPGGRIFVSVPDEGPYIRNFDVSTLFHEHWSLFRPRHIAQYDGTWRSGC</sequence>
<evidence type="ECO:0000313" key="2">
    <source>
        <dbReference type="Proteomes" id="UP001220530"/>
    </source>
</evidence>
<dbReference type="CDD" id="cd02440">
    <property type="entry name" value="AdoMet_MTases"/>
    <property type="match status" value="1"/>
</dbReference>
<accession>A0ABY7YT22</accession>
<dbReference type="InterPro" id="IPR029063">
    <property type="entry name" value="SAM-dependent_MTases_sf"/>
</dbReference>
<keyword evidence="2" id="KW-1185">Reference proteome</keyword>
<dbReference type="RefSeq" id="WP_282220734.1">
    <property type="nucleotide sequence ID" value="NZ_CP118246.1"/>
</dbReference>
<organism evidence="1 2">
    <name type="scientific">Devosia algicola</name>
    <dbReference type="NCBI Taxonomy" id="3026418"/>
    <lineage>
        <taxon>Bacteria</taxon>
        <taxon>Pseudomonadati</taxon>
        <taxon>Pseudomonadota</taxon>
        <taxon>Alphaproteobacteria</taxon>
        <taxon>Hyphomicrobiales</taxon>
        <taxon>Devosiaceae</taxon>
        <taxon>Devosia</taxon>
    </lineage>
</organism>
<evidence type="ECO:0000313" key="1">
    <source>
        <dbReference type="EMBL" id="WDR04352.1"/>
    </source>
</evidence>
<keyword evidence="1" id="KW-0808">Transferase</keyword>
<keyword evidence="1" id="KW-0489">Methyltransferase</keyword>
<reference evidence="1 2" key="1">
    <citation type="submission" date="2023-02" db="EMBL/GenBank/DDBJ databases">
        <title>Devosia algicola sp. nov., isolated from the phycosphere of marine algae.</title>
        <authorList>
            <person name="Kim J.M."/>
            <person name="Lee J.K."/>
            <person name="Choi B.J."/>
            <person name="Bayburt H."/>
            <person name="Jeon C.O."/>
        </authorList>
    </citation>
    <scope>NUCLEOTIDE SEQUENCE [LARGE SCALE GENOMIC DNA]</scope>
    <source>
        <strain evidence="1 2">G20-9</strain>
    </source>
</reference>
<dbReference type="GO" id="GO:0008168">
    <property type="term" value="F:methyltransferase activity"/>
    <property type="evidence" value="ECO:0007669"/>
    <property type="project" value="UniProtKB-KW"/>
</dbReference>
<dbReference type="PANTHER" id="PTHR43861">
    <property type="entry name" value="TRANS-ACONITATE 2-METHYLTRANSFERASE-RELATED"/>
    <property type="match status" value="1"/>
</dbReference>
<dbReference type="Proteomes" id="UP001220530">
    <property type="component" value="Chromosome"/>
</dbReference>
<proteinExistence type="predicted"/>
<protein>
    <submittedName>
        <fullName evidence="1">Class I SAM-dependent methyltransferase</fullName>
    </submittedName>
</protein>
<dbReference type="Pfam" id="PF13489">
    <property type="entry name" value="Methyltransf_23"/>
    <property type="match status" value="1"/>
</dbReference>